<keyword evidence="2" id="KW-1185">Reference proteome</keyword>
<evidence type="ECO:0000313" key="1">
    <source>
        <dbReference type="EMBL" id="GFY20137.1"/>
    </source>
</evidence>
<comment type="caution">
    <text evidence="1">The sequence shown here is derived from an EMBL/GenBank/DDBJ whole genome shotgun (WGS) entry which is preliminary data.</text>
</comment>
<dbReference type="Proteomes" id="UP000887159">
    <property type="component" value="Unassembled WGS sequence"/>
</dbReference>
<protein>
    <submittedName>
        <fullName evidence="1">Uncharacterized protein</fullName>
    </submittedName>
</protein>
<reference evidence="1" key="1">
    <citation type="submission" date="2020-08" db="EMBL/GenBank/DDBJ databases">
        <title>Multicomponent nature underlies the extraordinary mechanical properties of spider dragline silk.</title>
        <authorList>
            <person name="Kono N."/>
            <person name="Nakamura H."/>
            <person name="Mori M."/>
            <person name="Yoshida Y."/>
            <person name="Ohtoshi R."/>
            <person name="Malay A.D."/>
            <person name="Moran D.A.P."/>
            <person name="Tomita M."/>
            <person name="Numata K."/>
            <person name="Arakawa K."/>
        </authorList>
    </citation>
    <scope>NUCLEOTIDE SEQUENCE</scope>
</reference>
<evidence type="ECO:0000313" key="2">
    <source>
        <dbReference type="Proteomes" id="UP000887159"/>
    </source>
</evidence>
<name>A0A8X6VIN3_TRICX</name>
<organism evidence="1 2">
    <name type="scientific">Trichonephila clavipes</name>
    <name type="common">Golden silk orbweaver</name>
    <name type="synonym">Nephila clavipes</name>
    <dbReference type="NCBI Taxonomy" id="2585209"/>
    <lineage>
        <taxon>Eukaryota</taxon>
        <taxon>Metazoa</taxon>
        <taxon>Ecdysozoa</taxon>
        <taxon>Arthropoda</taxon>
        <taxon>Chelicerata</taxon>
        <taxon>Arachnida</taxon>
        <taxon>Araneae</taxon>
        <taxon>Araneomorphae</taxon>
        <taxon>Entelegynae</taxon>
        <taxon>Araneoidea</taxon>
        <taxon>Nephilidae</taxon>
        <taxon>Trichonephila</taxon>
    </lineage>
</organism>
<proteinExistence type="predicted"/>
<accession>A0A8X6VIN3</accession>
<dbReference type="EMBL" id="BMAU01021354">
    <property type="protein sequence ID" value="GFY20137.1"/>
    <property type="molecule type" value="Genomic_DNA"/>
</dbReference>
<gene>
    <name evidence="1" type="primary">X975_05742</name>
    <name evidence="1" type="ORF">TNCV_2148301</name>
</gene>
<dbReference type="AlphaFoldDB" id="A0A8X6VIN3"/>
<sequence length="162" mass="18119">MAPHTITPAVGVVCRCKAKAGLRRSPWGLHTRTRLSSLLRLNLDSSLKTTWFHSAAVQFPRARHHSKRRIKGSSRNGLCDPKCPSARRLRMVQEDTGAPSEGATCAWMAADEAVGCTCAILTMWLSSRRLVCRDRPEPGLRVNIISRIHWSQHLTTQSERPN</sequence>